<dbReference type="Pfam" id="PF26200">
    <property type="entry name" value="Rcat_RNF216"/>
    <property type="match status" value="1"/>
</dbReference>
<dbReference type="GO" id="GO:0061630">
    <property type="term" value="F:ubiquitin protein ligase activity"/>
    <property type="evidence" value="ECO:0007669"/>
    <property type="project" value="UniProtKB-EC"/>
</dbReference>
<dbReference type="PANTHER" id="PTHR11685">
    <property type="entry name" value="RBR FAMILY RING FINGER AND IBR DOMAIN-CONTAINING"/>
    <property type="match status" value="1"/>
</dbReference>
<comment type="function">
    <text evidence="3">Might act as an E3 ubiquitin-protein ligase, or as part of E3 complex, which accepts ubiquitin from specific E2 ubiquitin-conjugating enzymes and then transfers it to substrates.</text>
</comment>
<dbReference type="CDD" id="cd23821">
    <property type="entry name" value="RWD_IMPACT"/>
    <property type="match status" value="1"/>
</dbReference>
<evidence type="ECO:0000256" key="10">
    <source>
        <dbReference type="ARBA" id="ARBA00022786"/>
    </source>
</evidence>
<dbReference type="PROSITE" id="PS00518">
    <property type="entry name" value="ZF_RING_1"/>
    <property type="match status" value="1"/>
</dbReference>
<accession>A0A8T3BD80</accession>
<dbReference type="CDD" id="cd20341">
    <property type="entry name" value="BRcat_RBR_RNF14"/>
    <property type="match status" value="1"/>
</dbReference>
<dbReference type="Pfam" id="PF05773">
    <property type="entry name" value="RWD"/>
    <property type="match status" value="1"/>
</dbReference>
<feature type="domain" description="RING-type" evidence="16">
    <location>
        <begin position="283"/>
        <end position="509"/>
    </location>
</feature>
<dbReference type="InterPro" id="IPR002867">
    <property type="entry name" value="IBR_dom"/>
</dbReference>
<feature type="compositionally biased region" description="Basic and acidic residues" evidence="13">
    <location>
        <begin position="47"/>
        <end position="56"/>
    </location>
</feature>
<comment type="similarity">
    <text evidence="4">Belongs to the RBR family. Ariadne subfamily.</text>
</comment>
<comment type="caution">
    <text evidence="17">The sequence shown here is derived from an EMBL/GenBank/DDBJ whole genome shotgun (WGS) entry which is preliminary data.</text>
</comment>
<keyword evidence="18" id="KW-1185">Reference proteome</keyword>
<dbReference type="Gene3D" id="3.30.40.10">
    <property type="entry name" value="Zinc/RING finger domain, C3HC4 (zinc finger)"/>
    <property type="match status" value="1"/>
</dbReference>
<comment type="cofactor">
    <cofactor evidence="2">
        <name>Zn(2+)</name>
        <dbReference type="ChEBI" id="CHEBI:29105"/>
    </cofactor>
</comment>
<evidence type="ECO:0000256" key="13">
    <source>
        <dbReference type="SAM" id="MobiDB-lite"/>
    </source>
</evidence>
<dbReference type="InterPro" id="IPR018957">
    <property type="entry name" value="Znf_C3HC4_RING-type"/>
</dbReference>
<keyword evidence="7" id="KW-0479">Metal-binding</keyword>
<evidence type="ECO:0000256" key="4">
    <source>
        <dbReference type="ARBA" id="ARBA00005884"/>
    </source>
</evidence>
<dbReference type="InterPro" id="IPR006575">
    <property type="entry name" value="RWD_dom"/>
</dbReference>
<dbReference type="EMBL" id="JAGYWB010000009">
    <property type="protein sequence ID" value="KAI0509925.1"/>
    <property type="molecule type" value="Genomic_DNA"/>
</dbReference>
<feature type="domain" description="RWD" evidence="15">
    <location>
        <begin position="96"/>
        <end position="232"/>
    </location>
</feature>
<evidence type="ECO:0000313" key="18">
    <source>
        <dbReference type="Proteomes" id="UP000829196"/>
    </source>
</evidence>
<proteinExistence type="inferred from homology"/>
<comment type="catalytic activity">
    <reaction evidence="1">
        <text>[E2 ubiquitin-conjugating enzyme]-S-ubiquitinyl-L-cysteine + [acceptor protein]-L-lysine = [E2 ubiquitin-conjugating enzyme]-L-cysteine + [acceptor protein]-N(6)-ubiquitinyl-L-lysine.</text>
        <dbReference type="EC" id="2.3.2.31"/>
    </reaction>
</comment>
<dbReference type="GO" id="GO:0008270">
    <property type="term" value="F:zinc ion binding"/>
    <property type="evidence" value="ECO:0007669"/>
    <property type="project" value="UniProtKB-KW"/>
</dbReference>
<evidence type="ECO:0000259" key="14">
    <source>
        <dbReference type="PROSITE" id="PS50089"/>
    </source>
</evidence>
<dbReference type="Gene3D" id="1.20.120.1750">
    <property type="match status" value="1"/>
</dbReference>
<reference evidence="17" key="1">
    <citation type="journal article" date="2022" name="Front. Genet.">
        <title>Chromosome-Scale Assembly of the Dendrobium nobile Genome Provides Insights Into the Molecular Mechanism of the Biosynthesis of the Medicinal Active Ingredient of Dendrobium.</title>
        <authorList>
            <person name="Xu Q."/>
            <person name="Niu S.-C."/>
            <person name="Li K.-L."/>
            <person name="Zheng P.-J."/>
            <person name="Zhang X.-J."/>
            <person name="Jia Y."/>
            <person name="Liu Y."/>
            <person name="Niu Y.-X."/>
            <person name="Yu L.-H."/>
            <person name="Chen D.-F."/>
            <person name="Zhang G.-Q."/>
        </authorList>
    </citation>
    <scope>NUCLEOTIDE SEQUENCE</scope>
    <source>
        <tissue evidence="17">Leaf</tissue>
    </source>
</reference>
<dbReference type="InterPro" id="IPR044066">
    <property type="entry name" value="TRIAD_supradom"/>
</dbReference>
<evidence type="ECO:0000256" key="9">
    <source>
        <dbReference type="ARBA" id="ARBA00022771"/>
    </source>
</evidence>
<dbReference type="Proteomes" id="UP000829196">
    <property type="component" value="Unassembled WGS sequence"/>
</dbReference>
<keyword evidence="6" id="KW-0808">Transferase</keyword>
<sequence>MGGENKWKSSEIGELAADHSLENCSHLVADLDLSTQKTFERGSSSSPDRKRDERRAELPDNAIEVALRRLDELRIKGEEPQLSEEEIIFNDQRQEDEMLALKAIYGDSIVTLDRKGGLRLFQILIHYEVPDDFSVSAKLEGTCEAGFGEDENSDSFLYTFKVQYLPPVVLTCLFPVSYPSHHAPYFTVYAPWLDSIKISSICRMLDAIMMEQEGQEVIYQWVEWLKNSSLSHLGFEDGVMLGAYDKSENREIRAISRSISLELVIPFMIGYNDEKSREVFLKNLQLCIICFNEYAGINFVRLPCQHFFCFNCMEKYSRMHVDERTVTKLLCPETKCVGLVPPSLLQKLLDSETFKRWEELTLQKTLDSMTDVVYCPRCETACLEDEDNHAQCSKCLFSFCSLCRERRHLGIKCMTPETKLLILQERQSSSSINDIQRKKELEMINEILNTREALRDAKQCPSCKMAISRTGGCNKMVCQNCGSYFCYNCCKVIDGYDHFKEECQLFPREEILAWEEHINPRQMLGQLQAELHPDAANMCPNCGQMNAKIGKNNHIFCWACQTHYCALCRQNVRRTSEHYGPKGCKQHT</sequence>
<evidence type="ECO:0000256" key="2">
    <source>
        <dbReference type="ARBA" id="ARBA00001947"/>
    </source>
</evidence>
<evidence type="ECO:0000259" key="15">
    <source>
        <dbReference type="PROSITE" id="PS50908"/>
    </source>
</evidence>
<keyword evidence="9 12" id="KW-0863">Zinc-finger</keyword>
<keyword evidence="10" id="KW-0833">Ubl conjugation pathway</keyword>
<name>A0A8T3BD80_DENNO</name>
<dbReference type="Pfam" id="PF01485">
    <property type="entry name" value="IBR"/>
    <property type="match status" value="1"/>
</dbReference>
<evidence type="ECO:0000256" key="1">
    <source>
        <dbReference type="ARBA" id="ARBA00001798"/>
    </source>
</evidence>
<dbReference type="SUPFAM" id="SSF57850">
    <property type="entry name" value="RING/U-box"/>
    <property type="match status" value="4"/>
</dbReference>
<organism evidence="17 18">
    <name type="scientific">Dendrobium nobile</name>
    <name type="common">Orchid</name>
    <dbReference type="NCBI Taxonomy" id="94219"/>
    <lineage>
        <taxon>Eukaryota</taxon>
        <taxon>Viridiplantae</taxon>
        <taxon>Streptophyta</taxon>
        <taxon>Embryophyta</taxon>
        <taxon>Tracheophyta</taxon>
        <taxon>Spermatophyta</taxon>
        <taxon>Magnoliopsida</taxon>
        <taxon>Liliopsida</taxon>
        <taxon>Asparagales</taxon>
        <taxon>Orchidaceae</taxon>
        <taxon>Epidendroideae</taxon>
        <taxon>Malaxideae</taxon>
        <taxon>Dendrobiinae</taxon>
        <taxon>Dendrobium</taxon>
    </lineage>
</organism>
<dbReference type="FunFam" id="3.30.40.10:FF:000358">
    <property type="entry name" value="RBR-type E3 ubiquitin transferase"/>
    <property type="match status" value="1"/>
</dbReference>
<evidence type="ECO:0000256" key="12">
    <source>
        <dbReference type="PROSITE-ProRule" id="PRU00175"/>
    </source>
</evidence>
<dbReference type="PROSITE" id="PS50908">
    <property type="entry name" value="RWD"/>
    <property type="match status" value="1"/>
</dbReference>
<dbReference type="InterPro" id="IPR017907">
    <property type="entry name" value="Znf_RING_CS"/>
</dbReference>
<evidence type="ECO:0000256" key="5">
    <source>
        <dbReference type="ARBA" id="ARBA00012251"/>
    </source>
</evidence>
<evidence type="ECO:0000256" key="3">
    <source>
        <dbReference type="ARBA" id="ARBA00003976"/>
    </source>
</evidence>
<evidence type="ECO:0000259" key="16">
    <source>
        <dbReference type="PROSITE" id="PS51873"/>
    </source>
</evidence>
<keyword evidence="8" id="KW-0677">Repeat</keyword>
<evidence type="ECO:0000256" key="8">
    <source>
        <dbReference type="ARBA" id="ARBA00022737"/>
    </source>
</evidence>
<dbReference type="InterPro" id="IPR001841">
    <property type="entry name" value="Znf_RING"/>
</dbReference>
<feature type="region of interest" description="Disordered" evidence="13">
    <location>
        <begin position="37"/>
        <end position="56"/>
    </location>
</feature>
<dbReference type="GO" id="GO:0016567">
    <property type="term" value="P:protein ubiquitination"/>
    <property type="evidence" value="ECO:0007669"/>
    <property type="project" value="InterPro"/>
</dbReference>
<dbReference type="InterPro" id="IPR016135">
    <property type="entry name" value="UBQ-conjugating_enzyme/RWD"/>
</dbReference>
<dbReference type="PROSITE" id="PS50089">
    <property type="entry name" value="ZF_RING_2"/>
    <property type="match status" value="1"/>
</dbReference>
<dbReference type="PROSITE" id="PS51873">
    <property type="entry name" value="TRIAD"/>
    <property type="match status" value="1"/>
</dbReference>
<dbReference type="AlphaFoldDB" id="A0A8T3BD80"/>
<dbReference type="EC" id="2.3.2.31" evidence="5"/>
<dbReference type="InterPro" id="IPR031127">
    <property type="entry name" value="E3_UB_ligase_RBR"/>
</dbReference>
<dbReference type="SMART" id="SM00647">
    <property type="entry name" value="IBR"/>
    <property type="match status" value="2"/>
</dbReference>
<dbReference type="SMART" id="SM00591">
    <property type="entry name" value="RWD"/>
    <property type="match status" value="1"/>
</dbReference>
<dbReference type="SUPFAM" id="SSF54495">
    <property type="entry name" value="UBC-like"/>
    <property type="match status" value="1"/>
</dbReference>
<dbReference type="SMART" id="SM00184">
    <property type="entry name" value="RING"/>
    <property type="match status" value="3"/>
</dbReference>
<evidence type="ECO:0000256" key="11">
    <source>
        <dbReference type="ARBA" id="ARBA00022833"/>
    </source>
</evidence>
<evidence type="ECO:0000313" key="17">
    <source>
        <dbReference type="EMBL" id="KAI0509925.1"/>
    </source>
</evidence>
<dbReference type="Gene3D" id="3.10.110.10">
    <property type="entry name" value="Ubiquitin Conjugating Enzyme"/>
    <property type="match status" value="1"/>
</dbReference>
<protein>
    <recommendedName>
        <fullName evidence="5">RBR-type E3 ubiquitin transferase</fullName>
        <ecNumber evidence="5">2.3.2.31</ecNumber>
    </recommendedName>
</protein>
<evidence type="ECO:0000256" key="6">
    <source>
        <dbReference type="ARBA" id="ARBA00022679"/>
    </source>
</evidence>
<keyword evidence="11" id="KW-0862">Zinc</keyword>
<dbReference type="InterPro" id="IPR013083">
    <property type="entry name" value="Znf_RING/FYVE/PHD"/>
</dbReference>
<feature type="domain" description="RING-type" evidence="14">
    <location>
        <begin position="287"/>
        <end position="335"/>
    </location>
</feature>
<dbReference type="Pfam" id="PF00097">
    <property type="entry name" value="zf-C3HC4"/>
    <property type="match status" value="1"/>
</dbReference>
<dbReference type="OrthoDB" id="1431934at2759"/>
<feature type="compositionally biased region" description="Polar residues" evidence="13">
    <location>
        <begin position="37"/>
        <end position="46"/>
    </location>
</feature>
<gene>
    <name evidence="17" type="ORF">KFK09_010525</name>
</gene>
<evidence type="ECO:0000256" key="7">
    <source>
        <dbReference type="ARBA" id="ARBA00022723"/>
    </source>
</evidence>